<organism evidence="2 3">
    <name type="scientific">Paxillus rubicundulus Ve08.2h10</name>
    <dbReference type="NCBI Taxonomy" id="930991"/>
    <lineage>
        <taxon>Eukaryota</taxon>
        <taxon>Fungi</taxon>
        <taxon>Dikarya</taxon>
        <taxon>Basidiomycota</taxon>
        <taxon>Agaricomycotina</taxon>
        <taxon>Agaricomycetes</taxon>
        <taxon>Agaricomycetidae</taxon>
        <taxon>Boletales</taxon>
        <taxon>Paxilineae</taxon>
        <taxon>Paxillaceae</taxon>
        <taxon>Paxillus</taxon>
    </lineage>
</organism>
<dbReference type="InParanoid" id="A0A0D0DLN2"/>
<evidence type="ECO:0000313" key="3">
    <source>
        <dbReference type="Proteomes" id="UP000054538"/>
    </source>
</evidence>
<protein>
    <submittedName>
        <fullName evidence="2">Uncharacterized protein</fullName>
    </submittedName>
</protein>
<accession>A0A0D0DLN2</accession>
<keyword evidence="3" id="KW-1185">Reference proteome</keyword>
<dbReference type="EMBL" id="KN825298">
    <property type="protein sequence ID" value="KIK92253.1"/>
    <property type="molecule type" value="Genomic_DNA"/>
</dbReference>
<dbReference type="AlphaFoldDB" id="A0A0D0DLN2"/>
<name>A0A0D0DLN2_9AGAM</name>
<feature type="region of interest" description="Disordered" evidence="1">
    <location>
        <begin position="1"/>
        <end position="25"/>
    </location>
</feature>
<dbReference type="Proteomes" id="UP000054538">
    <property type="component" value="Unassembled WGS sequence"/>
</dbReference>
<proteinExistence type="predicted"/>
<evidence type="ECO:0000256" key="1">
    <source>
        <dbReference type="SAM" id="MobiDB-lite"/>
    </source>
</evidence>
<evidence type="ECO:0000313" key="2">
    <source>
        <dbReference type="EMBL" id="KIK92253.1"/>
    </source>
</evidence>
<reference evidence="3" key="2">
    <citation type="submission" date="2015-01" db="EMBL/GenBank/DDBJ databases">
        <title>Evolutionary Origins and Diversification of the Mycorrhizal Mutualists.</title>
        <authorList>
            <consortium name="DOE Joint Genome Institute"/>
            <consortium name="Mycorrhizal Genomics Consortium"/>
            <person name="Kohler A."/>
            <person name="Kuo A."/>
            <person name="Nagy L.G."/>
            <person name="Floudas D."/>
            <person name="Copeland A."/>
            <person name="Barry K.W."/>
            <person name="Cichocki N."/>
            <person name="Veneault-Fourrey C."/>
            <person name="LaButti K."/>
            <person name="Lindquist E.A."/>
            <person name="Lipzen A."/>
            <person name="Lundell T."/>
            <person name="Morin E."/>
            <person name="Murat C."/>
            <person name="Riley R."/>
            <person name="Ohm R."/>
            <person name="Sun H."/>
            <person name="Tunlid A."/>
            <person name="Henrissat B."/>
            <person name="Grigoriev I.V."/>
            <person name="Hibbett D.S."/>
            <person name="Martin F."/>
        </authorList>
    </citation>
    <scope>NUCLEOTIDE SEQUENCE [LARGE SCALE GENOMIC DNA]</scope>
    <source>
        <strain evidence="3">Ve08.2h10</strain>
    </source>
</reference>
<gene>
    <name evidence="2" type="ORF">PAXRUDRAFT_147714</name>
</gene>
<reference evidence="2 3" key="1">
    <citation type="submission" date="2014-04" db="EMBL/GenBank/DDBJ databases">
        <authorList>
            <consortium name="DOE Joint Genome Institute"/>
            <person name="Kuo A."/>
            <person name="Kohler A."/>
            <person name="Jargeat P."/>
            <person name="Nagy L.G."/>
            <person name="Floudas D."/>
            <person name="Copeland A."/>
            <person name="Barry K.W."/>
            <person name="Cichocki N."/>
            <person name="Veneault-Fourrey C."/>
            <person name="LaButti K."/>
            <person name="Lindquist E.A."/>
            <person name="Lipzen A."/>
            <person name="Lundell T."/>
            <person name="Morin E."/>
            <person name="Murat C."/>
            <person name="Sun H."/>
            <person name="Tunlid A."/>
            <person name="Henrissat B."/>
            <person name="Grigoriev I.V."/>
            <person name="Hibbett D.S."/>
            <person name="Martin F."/>
            <person name="Nordberg H.P."/>
            <person name="Cantor M.N."/>
            <person name="Hua S.X."/>
        </authorList>
    </citation>
    <scope>NUCLEOTIDE SEQUENCE [LARGE SCALE GENOMIC DNA]</scope>
    <source>
        <strain evidence="2 3">Ve08.2h10</strain>
    </source>
</reference>
<dbReference type="HOGENOM" id="CLU_3014853_0_0_1"/>
<sequence>MDLLPAPAPAPAPVHPQPPSLERPVPAQIIAGVQESNQQHSDRNWDYQQTLNEDAA</sequence>
<feature type="compositionally biased region" description="Pro residues" evidence="1">
    <location>
        <begin position="1"/>
        <end position="21"/>
    </location>
</feature>